<feature type="non-terminal residue" evidence="3">
    <location>
        <position position="62"/>
    </location>
</feature>
<dbReference type="Pfam" id="PF00248">
    <property type="entry name" value="Aldo_ket_red"/>
    <property type="match status" value="1"/>
</dbReference>
<organism evidence="3 4">
    <name type="scientific">Actinomadura adrarensis</name>
    <dbReference type="NCBI Taxonomy" id="1819600"/>
    <lineage>
        <taxon>Bacteria</taxon>
        <taxon>Bacillati</taxon>
        <taxon>Actinomycetota</taxon>
        <taxon>Actinomycetes</taxon>
        <taxon>Streptosporangiales</taxon>
        <taxon>Thermomonosporaceae</taxon>
        <taxon>Actinomadura</taxon>
    </lineage>
</organism>
<comment type="caution">
    <text evidence="3">The sequence shown here is derived from an EMBL/GenBank/DDBJ whole genome shotgun (WGS) entry which is preliminary data.</text>
</comment>
<dbReference type="Gene3D" id="3.20.20.100">
    <property type="entry name" value="NADP-dependent oxidoreductase domain"/>
    <property type="match status" value="1"/>
</dbReference>
<evidence type="ECO:0000313" key="3">
    <source>
        <dbReference type="EMBL" id="MFD0854814.1"/>
    </source>
</evidence>
<dbReference type="Proteomes" id="UP001597083">
    <property type="component" value="Unassembled WGS sequence"/>
</dbReference>
<dbReference type="EMBL" id="JBHTIR010003194">
    <property type="protein sequence ID" value="MFD0854814.1"/>
    <property type="molecule type" value="Genomic_DNA"/>
</dbReference>
<keyword evidence="4" id="KW-1185">Reference proteome</keyword>
<gene>
    <name evidence="3" type="ORF">ACFQ07_21420</name>
</gene>
<feature type="domain" description="NADP-dependent oxidoreductase" evidence="2">
    <location>
        <begin position="15"/>
        <end position="54"/>
    </location>
</feature>
<dbReference type="PANTHER" id="PTHR43364">
    <property type="entry name" value="NADH-SPECIFIC METHYLGLYOXAL REDUCTASE-RELATED"/>
    <property type="match status" value="1"/>
</dbReference>
<dbReference type="InterPro" id="IPR036812">
    <property type="entry name" value="NAD(P)_OxRdtase_dom_sf"/>
</dbReference>
<dbReference type="SUPFAM" id="SSF51430">
    <property type="entry name" value="NAD(P)-linked oxidoreductase"/>
    <property type="match status" value="1"/>
</dbReference>
<protein>
    <submittedName>
        <fullName evidence="3">Aldo/keto reductase</fullName>
    </submittedName>
</protein>
<name>A0ABW3CLF2_9ACTN</name>
<accession>A0ABW3CLF2</accession>
<proteinExistence type="predicted"/>
<dbReference type="InterPro" id="IPR050523">
    <property type="entry name" value="AKR_Detox_Biosynth"/>
</dbReference>
<sequence length="62" mass="6681">MDYTHLGRSGLSVSRLCLGTMNFGPLLDEAASHRLMDTALEHGLNFFDTANRYGGPSSPPGQ</sequence>
<keyword evidence="1" id="KW-0560">Oxidoreductase</keyword>
<dbReference type="PANTHER" id="PTHR43364:SF4">
    <property type="entry name" value="NAD(P)-LINKED OXIDOREDUCTASE SUPERFAMILY PROTEIN"/>
    <property type="match status" value="1"/>
</dbReference>
<evidence type="ECO:0000256" key="1">
    <source>
        <dbReference type="ARBA" id="ARBA00023002"/>
    </source>
</evidence>
<evidence type="ECO:0000313" key="4">
    <source>
        <dbReference type="Proteomes" id="UP001597083"/>
    </source>
</evidence>
<evidence type="ECO:0000259" key="2">
    <source>
        <dbReference type="Pfam" id="PF00248"/>
    </source>
</evidence>
<reference evidence="4" key="1">
    <citation type="journal article" date="2019" name="Int. J. Syst. Evol. Microbiol.">
        <title>The Global Catalogue of Microorganisms (GCM) 10K type strain sequencing project: providing services to taxonomists for standard genome sequencing and annotation.</title>
        <authorList>
            <consortium name="The Broad Institute Genomics Platform"/>
            <consortium name="The Broad Institute Genome Sequencing Center for Infectious Disease"/>
            <person name="Wu L."/>
            <person name="Ma J."/>
        </authorList>
    </citation>
    <scope>NUCLEOTIDE SEQUENCE [LARGE SCALE GENOMIC DNA]</scope>
    <source>
        <strain evidence="4">JCM 31696</strain>
    </source>
</reference>
<dbReference type="InterPro" id="IPR023210">
    <property type="entry name" value="NADP_OxRdtase_dom"/>
</dbReference>